<accession>A0A549YGJ1</accession>
<evidence type="ECO:0000313" key="5">
    <source>
        <dbReference type="Proteomes" id="UP000319280"/>
    </source>
</evidence>
<reference evidence="2 4" key="1">
    <citation type="submission" date="2019-05" db="EMBL/GenBank/DDBJ databases">
        <title>Genomic analysis of Lentibacillus sp. NKC220-2.</title>
        <authorList>
            <person name="Oh Y.J."/>
        </authorList>
    </citation>
    <scope>NUCLEOTIDE SEQUENCE [LARGE SCALE GENOMIC DNA]</scope>
    <source>
        <strain evidence="2 4">NKC220-2</strain>
    </source>
</reference>
<dbReference type="PANTHER" id="PTHR11106:SF27">
    <property type="entry name" value="MACRO DOMAIN-CONTAINING PROTEIN"/>
    <property type="match status" value="1"/>
</dbReference>
<dbReference type="Gene3D" id="3.40.220.10">
    <property type="entry name" value="Leucine Aminopeptidase, subunit E, domain 1"/>
    <property type="match status" value="1"/>
</dbReference>
<dbReference type="Pfam" id="PF01661">
    <property type="entry name" value="Macro"/>
    <property type="match status" value="1"/>
</dbReference>
<dbReference type="CDD" id="cd02908">
    <property type="entry name" value="Macro_OAADPr_deacetylase"/>
    <property type="match status" value="1"/>
</dbReference>
<dbReference type="AlphaFoldDB" id="A0A549YGJ1"/>
<dbReference type="NCBIfam" id="NF001664">
    <property type="entry name" value="PRK00431.1-6"/>
    <property type="match status" value="1"/>
</dbReference>
<reference evidence="3 5" key="2">
    <citation type="submission" date="2019-07" db="EMBL/GenBank/DDBJ databases">
        <title>Genomic analysis of Lentibacillus sp. NKC851-2.</title>
        <authorList>
            <person name="Oh Y.J."/>
        </authorList>
    </citation>
    <scope>NUCLEOTIDE SEQUENCE [LARGE SCALE GENOMIC DNA]</scope>
    <source>
        <strain evidence="3 5">NKC851-2</strain>
    </source>
</reference>
<proteinExistence type="predicted"/>
<keyword evidence="5" id="KW-1185">Reference proteome</keyword>
<organism evidence="3 5">
    <name type="scientific">Lentibacillus cibarius</name>
    <dbReference type="NCBI Taxonomy" id="2583219"/>
    <lineage>
        <taxon>Bacteria</taxon>
        <taxon>Bacillati</taxon>
        <taxon>Bacillota</taxon>
        <taxon>Bacilli</taxon>
        <taxon>Bacillales</taxon>
        <taxon>Bacillaceae</taxon>
        <taxon>Lentibacillus</taxon>
    </lineage>
</organism>
<dbReference type="InterPro" id="IPR043472">
    <property type="entry name" value="Macro_dom-like"/>
</dbReference>
<evidence type="ECO:0000313" key="4">
    <source>
        <dbReference type="Proteomes" id="UP000306980"/>
    </source>
</evidence>
<accession>A0A5S3R7Q4</accession>
<name>A0A549YGJ1_9BACI</name>
<dbReference type="RefSeq" id="WP_138603152.1">
    <property type="nucleotide sequence ID" value="NZ_VCIA01000001.1"/>
</dbReference>
<evidence type="ECO:0000313" key="3">
    <source>
        <dbReference type="EMBL" id="TRM11016.1"/>
    </source>
</evidence>
<dbReference type="SMART" id="SM00506">
    <property type="entry name" value="A1pp"/>
    <property type="match status" value="1"/>
</dbReference>
<evidence type="ECO:0000259" key="1">
    <source>
        <dbReference type="PROSITE" id="PS51154"/>
    </source>
</evidence>
<dbReference type="SUPFAM" id="SSF52949">
    <property type="entry name" value="Macro domain-like"/>
    <property type="match status" value="1"/>
</dbReference>
<evidence type="ECO:0000313" key="2">
    <source>
        <dbReference type="EMBL" id="TMN22243.1"/>
    </source>
</evidence>
<sequence>MKTMIDGSTIELQIGDITKQRTDAIVNAANGTLLGGGGVDGAIHRAAGKELLAACKNVRQEELGGKELPTGEAVITRGYQLPATYVIHTVGPVWKGNGQHEEVLLANCYRNALQLAADYQVSSIAFPSIATGVYHFPVNKASRIALETIIHFLRGQAFERVVMTLFSEKDYEVYKTSLEEMIAK</sequence>
<comment type="caution">
    <text evidence="3">The sequence shown here is derived from an EMBL/GenBank/DDBJ whole genome shotgun (WGS) entry which is preliminary data.</text>
</comment>
<dbReference type="InterPro" id="IPR002589">
    <property type="entry name" value="Macro_dom"/>
</dbReference>
<feature type="domain" description="Macro" evidence="1">
    <location>
        <begin position="1"/>
        <end position="182"/>
    </location>
</feature>
<dbReference type="EMBL" id="VJMZ01000001">
    <property type="protein sequence ID" value="TRM11016.1"/>
    <property type="molecule type" value="Genomic_DNA"/>
</dbReference>
<gene>
    <name evidence="2" type="ORF">FFL34_08945</name>
    <name evidence="3" type="ORF">FH966_04345</name>
</gene>
<dbReference type="Proteomes" id="UP000306980">
    <property type="component" value="Unassembled WGS sequence"/>
</dbReference>
<dbReference type="PROSITE" id="PS51154">
    <property type="entry name" value="MACRO"/>
    <property type="match status" value="1"/>
</dbReference>
<dbReference type="PANTHER" id="PTHR11106">
    <property type="entry name" value="GANGLIOSIDE INDUCED DIFFERENTIATION ASSOCIATED PROTEIN 2-RELATED"/>
    <property type="match status" value="1"/>
</dbReference>
<dbReference type="EMBL" id="VCIA01000001">
    <property type="protein sequence ID" value="TMN22243.1"/>
    <property type="molecule type" value="Genomic_DNA"/>
</dbReference>
<dbReference type="Proteomes" id="UP000319280">
    <property type="component" value="Unassembled WGS sequence"/>
</dbReference>
<dbReference type="OrthoDB" id="6194521at2"/>
<protein>
    <submittedName>
        <fullName evidence="3">O-acetyl-ADP-ribose deacetylase</fullName>
    </submittedName>
</protein>